<dbReference type="InterPro" id="IPR006379">
    <property type="entry name" value="HAD-SF_hydro_IIB"/>
</dbReference>
<evidence type="ECO:0000313" key="5">
    <source>
        <dbReference type="EMBL" id="QNM81983.1"/>
    </source>
</evidence>
<dbReference type="NCBIfam" id="TIGR00685">
    <property type="entry name" value="T6PP"/>
    <property type="match status" value="1"/>
</dbReference>
<reference evidence="5 6" key="1">
    <citation type="submission" date="2020-08" db="EMBL/GenBank/DDBJ databases">
        <title>Sphingomonas sp. sand1-3 16S ribosomal RNA gene Genome sequencing and assembly.</title>
        <authorList>
            <person name="Kang M."/>
        </authorList>
    </citation>
    <scope>NUCLEOTIDE SEQUENCE [LARGE SCALE GENOMIC DNA]</scope>
    <source>
        <strain evidence="6">sand1-3</strain>
    </source>
</reference>
<gene>
    <name evidence="5" type="primary">otsB</name>
    <name evidence="5" type="ORF">H8M03_08030</name>
</gene>
<keyword evidence="6" id="KW-1185">Reference proteome</keyword>
<comment type="function">
    <text evidence="4">Removes the phosphate from trehalose 6-phosphate to produce free trehalose.</text>
</comment>
<comment type="pathway">
    <text evidence="1 4">Glycan biosynthesis; trehalose biosynthesis.</text>
</comment>
<dbReference type="PANTHER" id="PTHR43768:SF3">
    <property type="entry name" value="TREHALOSE 6-PHOSPHATE PHOSPHATASE"/>
    <property type="match status" value="1"/>
</dbReference>
<evidence type="ECO:0000256" key="3">
    <source>
        <dbReference type="ARBA" id="ARBA00022801"/>
    </source>
</evidence>
<dbReference type="InterPro" id="IPR044651">
    <property type="entry name" value="OTSB-like"/>
</dbReference>
<dbReference type="AlphaFoldDB" id="A0A7G9L034"/>
<evidence type="ECO:0000256" key="1">
    <source>
        <dbReference type="ARBA" id="ARBA00005199"/>
    </source>
</evidence>
<evidence type="ECO:0000256" key="2">
    <source>
        <dbReference type="ARBA" id="ARBA00008770"/>
    </source>
</evidence>
<dbReference type="GO" id="GO:0004805">
    <property type="term" value="F:trehalose-phosphatase activity"/>
    <property type="evidence" value="ECO:0007669"/>
    <property type="project" value="UniProtKB-EC"/>
</dbReference>
<dbReference type="SUPFAM" id="SSF56784">
    <property type="entry name" value="HAD-like"/>
    <property type="match status" value="1"/>
</dbReference>
<dbReference type="Gene3D" id="3.40.50.1000">
    <property type="entry name" value="HAD superfamily/HAD-like"/>
    <property type="match status" value="1"/>
</dbReference>
<dbReference type="RefSeq" id="WP_187478939.1">
    <property type="nucleotide sequence ID" value="NZ_CP060697.1"/>
</dbReference>
<dbReference type="InterPro" id="IPR003337">
    <property type="entry name" value="Trehalose_PPase"/>
</dbReference>
<keyword evidence="3 4" id="KW-0378">Hydrolase</keyword>
<dbReference type="InterPro" id="IPR023214">
    <property type="entry name" value="HAD_sf"/>
</dbReference>
<organism evidence="5 6">
    <name type="scientific">Sphingomonas sabuli</name>
    <dbReference type="NCBI Taxonomy" id="2764186"/>
    <lineage>
        <taxon>Bacteria</taxon>
        <taxon>Pseudomonadati</taxon>
        <taxon>Pseudomonadota</taxon>
        <taxon>Alphaproteobacteria</taxon>
        <taxon>Sphingomonadales</taxon>
        <taxon>Sphingomonadaceae</taxon>
        <taxon>Sphingomonas</taxon>
    </lineage>
</organism>
<keyword evidence="4" id="KW-0460">Magnesium</keyword>
<keyword evidence="4" id="KW-0479">Metal-binding</keyword>
<dbReference type="InterPro" id="IPR036412">
    <property type="entry name" value="HAD-like_sf"/>
</dbReference>
<evidence type="ECO:0000256" key="4">
    <source>
        <dbReference type="RuleBase" id="RU361117"/>
    </source>
</evidence>
<comment type="similarity">
    <text evidence="2 4">Belongs to the trehalose phosphatase family.</text>
</comment>
<name>A0A7G9L034_9SPHN</name>
<sequence length="240" mass="24919">MLGQPPASLLDGASMFLDLDGTLVHFADHPDAIVVDEKLRTLLLRLHDVLDGRLAIISGRGLDDLAGRLGLDAVAMAGSHGAEYCLAGGIPVRSTPPANLDDVTAAIIAFAKDNALVAELKPAGAALHFRTAPEMGQAARAFAIDLASRNGFITQDGSMVIELRAPGSDKGAIVRSFMAEPPFASGRPVAVGDDLTDEDAFDAAIALGGSAVIVGPRAATSAQYRLDGVDALRTWLEQAR</sequence>
<dbReference type="Gene3D" id="3.30.70.1020">
    <property type="entry name" value="Trehalose-6-phosphate phosphatase related protein, domain 2"/>
    <property type="match status" value="1"/>
</dbReference>
<dbReference type="PANTHER" id="PTHR43768">
    <property type="entry name" value="TREHALOSE 6-PHOSPHATE PHOSPHATASE"/>
    <property type="match status" value="1"/>
</dbReference>
<dbReference type="Proteomes" id="UP000515861">
    <property type="component" value="Chromosome"/>
</dbReference>
<dbReference type="GO" id="GO:0005992">
    <property type="term" value="P:trehalose biosynthetic process"/>
    <property type="evidence" value="ECO:0007669"/>
    <property type="project" value="UniProtKB-UniPathway"/>
</dbReference>
<dbReference type="EC" id="3.1.3.12" evidence="4"/>
<dbReference type="Pfam" id="PF02358">
    <property type="entry name" value="Trehalose_PPase"/>
    <property type="match status" value="1"/>
</dbReference>
<comment type="cofactor">
    <cofactor evidence="4">
        <name>Mg(2+)</name>
        <dbReference type="ChEBI" id="CHEBI:18420"/>
    </cofactor>
</comment>
<dbReference type="EMBL" id="CP060697">
    <property type="protein sequence ID" value="QNM81983.1"/>
    <property type="molecule type" value="Genomic_DNA"/>
</dbReference>
<dbReference type="UniPathway" id="UPA00299"/>
<proteinExistence type="inferred from homology"/>
<accession>A0A7G9L034</accession>
<dbReference type="NCBIfam" id="TIGR01484">
    <property type="entry name" value="HAD-SF-IIB"/>
    <property type="match status" value="1"/>
</dbReference>
<protein>
    <recommendedName>
        <fullName evidence="4">Trehalose 6-phosphate phosphatase</fullName>
        <ecNumber evidence="4">3.1.3.12</ecNumber>
    </recommendedName>
</protein>
<evidence type="ECO:0000313" key="6">
    <source>
        <dbReference type="Proteomes" id="UP000515861"/>
    </source>
</evidence>
<dbReference type="GO" id="GO:0046872">
    <property type="term" value="F:metal ion binding"/>
    <property type="evidence" value="ECO:0007669"/>
    <property type="project" value="UniProtKB-KW"/>
</dbReference>
<dbReference type="KEGG" id="ssau:H8M03_08030"/>
<comment type="catalytic activity">
    <reaction evidence="4">
        <text>alpha,alpha-trehalose 6-phosphate + H2O = alpha,alpha-trehalose + phosphate</text>
        <dbReference type="Rhea" id="RHEA:23420"/>
        <dbReference type="ChEBI" id="CHEBI:15377"/>
        <dbReference type="ChEBI" id="CHEBI:16551"/>
        <dbReference type="ChEBI" id="CHEBI:43474"/>
        <dbReference type="ChEBI" id="CHEBI:58429"/>
        <dbReference type="EC" id="3.1.3.12"/>
    </reaction>
</comment>